<dbReference type="Gene3D" id="1.10.8.380">
    <property type="entry name" value="Uncharacterised protein PF01937, DUF89, domain 1"/>
    <property type="match status" value="1"/>
</dbReference>
<dbReference type="InterPro" id="IPR036075">
    <property type="entry name" value="ARMT-1-like_metal-bd_sf"/>
</dbReference>
<organism evidence="2 3">
    <name type="scientific">Capillibacterium thermochitinicola</name>
    <dbReference type="NCBI Taxonomy" id="2699427"/>
    <lineage>
        <taxon>Bacteria</taxon>
        <taxon>Bacillati</taxon>
        <taxon>Bacillota</taxon>
        <taxon>Capillibacterium</taxon>
    </lineage>
</organism>
<dbReference type="Gene3D" id="1.10.285.20">
    <property type="entry name" value="Uncharacterised protein PF01937, DUF89, domain 2"/>
    <property type="match status" value="1"/>
</dbReference>
<keyword evidence="3" id="KW-1185">Reference proteome</keyword>
<evidence type="ECO:0000313" key="2">
    <source>
        <dbReference type="EMBL" id="MBA2133361.1"/>
    </source>
</evidence>
<sequence length="286" mass="32302">MEVFLDCLPCVLRQVLEASRLATDRFEVHEAIMQEATALLSKYRQFRNAPELGGRMHEIVKRHTGVHDPYREVKEVSIREALQVYPFLERFLAEKVEPAERLYWALKIAATGNIIDAALGNGATWLKNLEAELVKPFAVCDLTRFQRELERAKNLLIIGDNAGETVFDRLLLDYLSDFEIIYAVRGEPVINDATVDDVRASGFDPRIKVVSTGATTPGLILEECTEEFVTLFYQADLVISKGQGNFEALMDEEGRGLFFLLKAKCPQVAAVLGVQVNDYVFKWQGR</sequence>
<dbReference type="Pfam" id="PF01937">
    <property type="entry name" value="ARMT1-like_dom"/>
    <property type="match status" value="1"/>
</dbReference>
<dbReference type="RefSeq" id="WP_181339830.1">
    <property type="nucleotide sequence ID" value="NZ_JAAKDE010000014.1"/>
</dbReference>
<dbReference type="EMBL" id="JAAKDE010000014">
    <property type="protein sequence ID" value="MBA2133361.1"/>
    <property type="molecule type" value="Genomic_DNA"/>
</dbReference>
<protein>
    <submittedName>
        <fullName evidence="2">DUF89 family protein</fullName>
    </submittedName>
</protein>
<feature type="domain" description="Damage-control phosphatase ARMT1-like metal-binding" evidence="1">
    <location>
        <begin position="5"/>
        <end position="278"/>
    </location>
</feature>
<dbReference type="InterPro" id="IPR002791">
    <property type="entry name" value="ARMT1-like_metal-bd"/>
</dbReference>
<evidence type="ECO:0000313" key="3">
    <source>
        <dbReference type="Proteomes" id="UP000657177"/>
    </source>
</evidence>
<accession>A0A8J6I0T3</accession>
<dbReference type="InterPro" id="IPR014444">
    <property type="entry name" value="PH1575-like"/>
</dbReference>
<gene>
    <name evidence="2" type="ORF">G5B42_07365</name>
</gene>
<comment type="caution">
    <text evidence="2">The sequence shown here is derived from an EMBL/GenBank/DDBJ whole genome shotgun (WGS) entry which is preliminary data.</text>
</comment>
<reference evidence="2" key="1">
    <citation type="submission" date="2020-06" db="EMBL/GenBank/DDBJ databases">
        <title>Novel chitinolytic bacterium.</title>
        <authorList>
            <person name="Ungkulpasvich U."/>
            <person name="Kosugi A."/>
            <person name="Uke A."/>
        </authorList>
    </citation>
    <scope>NUCLEOTIDE SEQUENCE</scope>
    <source>
        <strain evidence="2">UUS1-1</strain>
    </source>
</reference>
<dbReference type="SUPFAM" id="SSF111321">
    <property type="entry name" value="AF1104-like"/>
    <property type="match status" value="1"/>
</dbReference>
<dbReference type="AlphaFoldDB" id="A0A8J6I0T3"/>
<dbReference type="Gene3D" id="3.40.50.10880">
    <property type="entry name" value="Uncharacterised protein PF01937, DUF89, domain 3"/>
    <property type="match status" value="1"/>
</dbReference>
<name>A0A8J6I0T3_9FIRM</name>
<evidence type="ECO:0000259" key="1">
    <source>
        <dbReference type="Pfam" id="PF01937"/>
    </source>
</evidence>
<proteinExistence type="predicted"/>
<dbReference type="PIRSF" id="PIRSF006593">
    <property type="entry name" value="UCP006593"/>
    <property type="match status" value="1"/>
</dbReference>
<dbReference type="Proteomes" id="UP000657177">
    <property type="component" value="Unassembled WGS sequence"/>
</dbReference>